<dbReference type="Proteomes" id="UP001176961">
    <property type="component" value="Unassembled WGS sequence"/>
</dbReference>
<dbReference type="AlphaFoldDB" id="A0AA36GFE8"/>
<keyword evidence="1" id="KW-0175">Coiled coil</keyword>
<name>A0AA36GFE8_CYLNA</name>
<evidence type="ECO:0000256" key="1">
    <source>
        <dbReference type="SAM" id="Coils"/>
    </source>
</evidence>
<comment type="caution">
    <text evidence="4">The sequence shown here is derived from an EMBL/GenBank/DDBJ whole genome shotgun (WGS) entry which is preliminary data.</text>
</comment>
<gene>
    <name evidence="4" type="ORF">CYNAS_LOCUS4447</name>
</gene>
<evidence type="ECO:0000313" key="4">
    <source>
        <dbReference type="EMBL" id="CAJ0592464.1"/>
    </source>
</evidence>
<accession>A0AA36GFE8</accession>
<feature type="compositionally biased region" description="Basic residues" evidence="2">
    <location>
        <begin position="95"/>
        <end position="139"/>
    </location>
</feature>
<protein>
    <submittedName>
        <fullName evidence="4">Uncharacterized protein</fullName>
    </submittedName>
</protein>
<evidence type="ECO:0000256" key="3">
    <source>
        <dbReference type="SAM" id="SignalP"/>
    </source>
</evidence>
<keyword evidence="5" id="KW-1185">Reference proteome</keyword>
<reference evidence="4" key="1">
    <citation type="submission" date="2023-07" db="EMBL/GenBank/DDBJ databases">
        <authorList>
            <consortium name="CYATHOMIX"/>
        </authorList>
    </citation>
    <scope>NUCLEOTIDE SEQUENCE</scope>
    <source>
        <strain evidence="4">N/A</strain>
    </source>
</reference>
<feature type="coiled-coil region" evidence="1">
    <location>
        <begin position="45"/>
        <end position="72"/>
    </location>
</feature>
<sequence>MNTILVFVALLGFALCEEPAPQPPQALPEDKKAEAVPVKGIDNLSEEEKAEVEKKREQIQALGSRKEKIEALRKLREENPKVYKVLKTIFKKVVRKPKRGNRNGPKRKMGSLGFRRNRKLSRGWQKGKKERKFFKKKSFGPKNLPEPMKPMPAKLDAVSVEA</sequence>
<keyword evidence="3" id="KW-0732">Signal</keyword>
<feature type="region of interest" description="Disordered" evidence="2">
    <location>
        <begin position="95"/>
        <end position="162"/>
    </location>
</feature>
<feature type="signal peptide" evidence="3">
    <location>
        <begin position="1"/>
        <end position="16"/>
    </location>
</feature>
<evidence type="ECO:0000313" key="5">
    <source>
        <dbReference type="Proteomes" id="UP001176961"/>
    </source>
</evidence>
<organism evidence="4 5">
    <name type="scientific">Cylicocyclus nassatus</name>
    <name type="common">Nematode worm</name>
    <dbReference type="NCBI Taxonomy" id="53992"/>
    <lineage>
        <taxon>Eukaryota</taxon>
        <taxon>Metazoa</taxon>
        <taxon>Ecdysozoa</taxon>
        <taxon>Nematoda</taxon>
        <taxon>Chromadorea</taxon>
        <taxon>Rhabditida</taxon>
        <taxon>Rhabditina</taxon>
        <taxon>Rhabditomorpha</taxon>
        <taxon>Strongyloidea</taxon>
        <taxon>Strongylidae</taxon>
        <taxon>Cylicocyclus</taxon>
    </lineage>
</organism>
<proteinExistence type="predicted"/>
<feature type="region of interest" description="Disordered" evidence="2">
    <location>
        <begin position="21"/>
        <end position="40"/>
    </location>
</feature>
<feature type="chain" id="PRO_5041407206" evidence="3">
    <location>
        <begin position="17"/>
        <end position="162"/>
    </location>
</feature>
<dbReference type="EMBL" id="CATQJL010000112">
    <property type="protein sequence ID" value="CAJ0592464.1"/>
    <property type="molecule type" value="Genomic_DNA"/>
</dbReference>
<evidence type="ECO:0000256" key="2">
    <source>
        <dbReference type="SAM" id="MobiDB-lite"/>
    </source>
</evidence>